<evidence type="ECO:0000313" key="1">
    <source>
        <dbReference type="EMBL" id="VDO24905.1"/>
    </source>
</evidence>
<keyword evidence="2" id="KW-1185">Reference proteome</keyword>
<accession>A0A0N4W589</accession>
<dbReference type="EMBL" id="UZAF01016290">
    <property type="protein sequence ID" value="VDO24905.1"/>
    <property type="molecule type" value="Genomic_DNA"/>
</dbReference>
<gene>
    <name evidence="1" type="ORF">HPLM_LOCUS5102</name>
</gene>
<sequence>MQITPSLDLLSIILENEESLNKRAGGGKFRMRDILLNSYLNRV</sequence>
<dbReference type="Proteomes" id="UP000268014">
    <property type="component" value="Unassembled WGS sequence"/>
</dbReference>
<evidence type="ECO:0000313" key="2">
    <source>
        <dbReference type="Proteomes" id="UP000268014"/>
    </source>
</evidence>
<reference evidence="3" key="1">
    <citation type="submission" date="2017-02" db="UniProtKB">
        <authorList>
            <consortium name="WormBaseParasite"/>
        </authorList>
    </citation>
    <scope>IDENTIFICATION</scope>
</reference>
<dbReference type="WBParaSite" id="HPLM_0000511001-mRNA-1">
    <property type="protein sequence ID" value="HPLM_0000511001-mRNA-1"/>
    <property type="gene ID" value="HPLM_0000511001"/>
</dbReference>
<reference evidence="1 2" key="2">
    <citation type="submission" date="2018-11" db="EMBL/GenBank/DDBJ databases">
        <authorList>
            <consortium name="Pathogen Informatics"/>
        </authorList>
    </citation>
    <scope>NUCLEOTIDE SEQUENCE [LARGE SCALE GENOMIC DNA]</scope>
    <source>
        <strain evidence="1 2">MHpl1</strain>
    </source>
</reference>
<dbReference type="AlphaFoldDB" id="A0A0N4W589"/>
<organism evidence="3">
    <name type="scientific">Haemonchus placei</name>
    <name type="common">Barber's pole worm</name>
    <dbReference type="NCBI Taxonomy" id="6290"/>
    <lineage>
        <taxon>Eukaryota</taxon>
        <taxon>Metazoa</taxon>
        <taxon>Ecdysozoa</taxon>
        <taxon>Nematoda</taxon>
        <taxon>Chromadorea</taxon>
        <taxon>Rhabditida</taxon>
        <taxon>Rhabditina</taxon>
        <taxon>Rhabditomorpha</taxon>
        <taxon>Strongyloidea</taxon>
        <taxon>Trichostrongylidae</taxon>
        <taxon>Haemonchus</taxon>
    </lineage>
</organism>
<proteinExistence type="predicted"/>
<protein>
    <submittedName>
        <fullName evidence="1 3">Uncharacterized protein</fullName>
    </submittedName>
</protein>
<evidence type="ECO:0000313" key="3">
    <source>
        <dbReference type="WBParaSite" id="HPLM_0000511001-mRNA-1"/>
    </source>
</evidence>
<name>A0A0N4W589_HAEPC</name>